<dbReference type="PANTHER" id="PTHR30106:SF2">
    <property type="entry name" value="UPF0324 INNER MEMBRANE PROTEIN YEIH"/>
    <property type="match status" value="1"/>
</dbReference>
<keyword evidence="4 7" id="KW-0812">Transmembrane</keyword>
<dbReference type="AlphaFoldDB" id="A0A4Q1KCA0"/>
<feature type="transmembrane region" description="Helical" evidence="7">
    <location>
        <begin position="302"/>
        <end position="321"/>
    </location>
</feature>
<dbReference type="Pfam" id="PF03601">
    <property type="entry name" value="Cons_hypoth698"/>
    <property type="match status" value="1"/>
</dbReference>
<dbReference type="OrthoDB" id="5393513at2"/>
<evidence type="ECO:0000256" key="5">
    <source>
        <dbReference type="ARBA" id="ARBA00022989"/>
    </source>
</evidence>
<comment type="subcellular location">
    <subcellularLocation>
        <location evidence="1">Cell membrane</location>
        <topology evidence="1">Multi-pass membrane protein</topology>
    </subcellularLocation>
</comment>
<dbReference type="PANTHER" id="PTHR30106">
    <property type="entry name" value="INNER MEMBRANE PROTEIN YEIH-RELATED"/>
    <property type="match status" value="1"/>
</dbReference>
<evidence type="ECO:0000313" key="8">
    <source>
        <dbReference type="EMBL" id="RXR23695.1"/>
    </source>
</evidence>
<feature type="transmembrane region" description="Helical" evidence="7">
    <location>
        <begin position="333"/>
        <end position="351"/>
    </location>
</feature>
<dbReference type="EMBL" id="SBKP01000030">
    <property type="protein sequence ID" value="RXR23695.1"/>
    <property type="molecule type" value="Genomic_DNA"/>
</dbReference>
<gene>
    <name evidence="8" type="ORF">EQG66_15040</name>
</gene>
<dbReference type="GO" id="GO:0005886">
    <property type="term" value="C:plasma membrane"/>
    <property type="evidence" value="ECO:0007669"/>
    <property type="project" value="UniProtKB-SubCell"/>
</dbReference>
<evidence type="ECO:0000256" key="7">
    <source>
        <dbReference type="SAM" id="Phobius"/>
    </source>
</evidence>
<feature type="transmembrane region" description="Helical" evidence="7">
    <location>
        <begin position="208"/>
        <end position="233"/>
    </location>
</feature>
<reference evidence="9" key="1">
    <citation type="submission" date="2019-01" db="EMBL/GenBank/DDBJ databases">
        <title>Cytophagaceae bacterium strain CAR-16.</title>
        <authorList>
            <person name="Chen W.-M."/>
        </authorList>
    </citation>
    <scope>NUCLEOTIDE SEQUENCE [LARGE SCALE GENOMIC DNA]</scope>
    <source>
        <strain evidence="9">CHR27</strain>
    </source>
</reference>
<feature type="transmembrane region" description="Helical" evidence="7">
    <location>
        <begin position="86"/>
        <end position="105"/>
    </location>
</feature>
<feature type="transmembrane region" description="Helical" evidence="7">
    <location>
        <begin position="173"/>
        <end position="196"/>
    </location>
</feature>
<protein>
    <submittedName>
        <fullName evidence="8">Putative sulfate exporter family transporter</fullName>
    </submittedName>
</protein>
<evidence type="ECO:0000256" key="6">
    <source>
        <dbReference type="ARBA" id="ARBA00023136"/>
    </source>
</evidence>
<organism evidence="8 9">
    <name type="scientific">Sphingobium fluviale</name>
    <dbReference type="NCBI Taxonomy" id="2506423"/>
    <lineage>
        <taxon>Bacteria</taxon>
        <taxon>Pseudomonadati</taxon>
        <taxon>Pseudomonadota</taxon>
        <taxon>Alphaproteobacteria</taxon>
        <taxon>Sphingomonadales</taxon>
        <taxon>Sphingomonadaceae</taxon>
        <taxon>Sphingobium</taxon>
    </lineage>
</organism>
<keyword evidence="6 7" id="KW-0472">Membrane</keyword>
<feature type="transmembrane region" description="Helical" evidence="7">
    <location>
        <begin position="363"/>
        <end position="383"/>
    </location>
</feature>
<evidence type="ECO:0000256" key="4">
    <source>
        <dbReference type="ARBA" id="ARBA00022692"/>
    </source>
</evidence>
<evidence type="ECO:0000256" key="1">
    <source>
        <dbReference type="ARBA" id="ARBA00004651"/>
    </source>
</evidence>
<accession>A0A4Q1KCA0</accession>
<evidence type="ECO:0000256" key="2">
    <source>
        <dbReference type="ARBA" id="ARBA00007977"/>
    </source>
</evidence>
<proteinExistence type="inferred from homology"/>
<feature type="transmembrane region" description="Helical" evidence="7">
    <location>
        <begin position="272"/>
        <end position="290"/>
    </location>
</feature>
<comment type="caution">
    <text evidence="8">The sequence shown here is derived from an EMBL/GenBank/DDBJ whole genome shotgun (WGS) entry which is preliminary data.</text>
</comment>
<feature type="transmembrane region" description="Helical" evidence="7">
    <location>
        <begin position="147"/>
        <end position="167"/>
    </location>
</feature>
<keyword evidence="5 7" id="KW-1133">Transmembrane helix</keyword>
<keyword evidence="9" id="KW-1185">Reference proteome</keyword>
<keyword evidence="3" id="KW-1003">Cell membrane</keyword>
<sequence length="385" mass="40557">MLSLYRGSMLQTGPPNSGASWPSPILAPEIEKIARRRSVSMFYINQSIIQQLGRIPVMLPWLSKHYSGILIVIVAGICAESISLHYGAPSMLMALLIGLAIHFVYDLDVVRPGIDWVGRSILRLGVALLGLKIAVADIMSIGLAPLVLIAFAMAATMLFAVVAARVLRLPPAFAALSGGAVAVCGASAAAAISSVLPQDEDSEKSLAVVIAVVTLMATLAMIFYPLLLAALGLSQQDMGVVLGGTIHDVAQVIAAGKAISPKVGELATFVKLMRVALLLPVVMVIFVWLGRVTHASPIKAQYAPGFLIAFFAFAVLNSAGLVSGRSQSLGSDFSHYFLVLAITAIGIKTNLRTVLDVGWRPFALIIGETLVMLAIVLGGVMLLHS</sequence>
<name>A0A4Q1KCA0_9SPHN</name>
<evidence type="ECO:0000256" key="3">
    <source>
        <dbReference type="ARBA" id="ARBA00022475"/>
    </source>
</evidence>
<comment type="similarity">
    <text evidence="2">Belongs to the UPF0324 family.</text>
</comment>
<dbReference type="Proteomes" id="UP000290958">
    <property type="component" value="Unassembled WGS sequence"/>
</dbReference>
<evidence type="ECO:0000313" key="9">
    <source>
        <dbReference type="Proteomes" id="UP000290958"/>
    </source>
</evidence>
<dbReference type="InterPro" id="IPR018383">
    <property type="entry name" value="UPF0324_pro"/>
</dbReference>
<feature type="transmembrane region" description="Helical" evidence="7">
    <location>
        <begin position="61"/>
        <end position="79"/>
    </location>
</feature>